<feature type="region of interest" description="Disordered" evidence="1">
    <location>
        <begin position="80"/>
        <end position="268"/>
    </location>
</feature>
<organism evidence="2 3">
    <name type="scientific">Diploscapter pachys</name>
    <dbReference type="NCBI Taxonomy" id="2018661"/>
    <lineage>
        <taxon>Eukaryota</taxon>
        <taxon>Metazoa</taxon>
        <taxon>Ecdysozoa</taxon>
        <taxon>Nematoda</taxon>
        <taxon>Chromadorea</taxon>
        <taxon>Rhabditida</taxon>
        <taxon>Rhabditina</taxon>
        <taxon>Rhabditomorpha</taxon>
        <taxon>Rhabditoidea</taxon>
        <taxon>Rhabditidae</taxon>
        <taxon>Diploscapter</taxon>
    </lineage>
</organism>
<feature type="compositionally biased region" description="Basic and acidic residues" evidence="1">
    <location>
        <begin position="583"/>
        <end position="600"/>
    </location>
</feature>
<feature type="compositionally biased region" description="Basic and acidic residues" evidence="1">
    <location>
        <begin position="651"/>
        <end position="660"/>
    </location>
</feature>
<feature type="compositionally biased region" description="Polar residues" evidence="1">
    <location>
        <begin position="732"/>
        <end position="741"/>
    </location>
</feature>
<feature type="compositionally biased region" description="Basic residues" evidence="1">
    <location>
        <begin position="1168"/>
        <end position="1177"/>
    </location>
</feature>
<feature type="compositionally biased region" description="Basic and acidic residues" evidence="1">
    <location>
        <begin position="1207"/>
        <end position="1217"/>
    </location>
</feature>
<feature type="compositionally biased region" description="Basic and acidic residues" evidence="1">
    <location>
        <begin position="320"/>
        <end position="337"/>
    </location>
</feature>
<dbReference type="STRING" id="2018661.A0A2A2L1B7"/>
<feature type="compositionally biased region" description="Basic residues" evidence="1">
    <location>
        <begin position="963"/>
        <end position="972"/>
    </location>
</feature>
<feature type="compositionally biased region" description="Low complexity" evidence="1">
    <location>
        <begin position="454"/>
        <end position="474"/>
    </location>
</feature>
<feature type="compositionally biased region" description="Basic and acidic residues" evidence="1">
    <location>
        <begin position="610"/>
        <end position="630"/>
    </location>
</feature>
<feature type="compositionally biased region" description="Basic and acidic residues" evidence="1">
    <location>
        <begin position="1091"/>
        <end position="1106"/>
    </location>
</feature>
<accession>A0A2A2L1B7</accession>
<feature type="region of interest" description="Disordered" evidence="1">
    <location>
        <begin position="732"/>
        <end position="1314"/>
    </location>
</feature>
<feature type="compositionally biased region" description="Basic and acidic residues" evidence="1">
    <location>
        <begin position="1024"/>
        <end position="1050"/>
    </location>
</feature>
<keyword evidence="3" id="KW-1185">Reference proteome</keyword>
<feature type="compositionally biased region" description="Polar residues" evidence="1">
    <location>
        <begin position="494"/>
        <end position="521"/>
    </location>
</feature>
<feature type="compositionally biased region" description="Basic and acidic residues" evidence="1">
    <location>
        <begin position="1057"/>
        <end position="1076"/>
    </location>
</feature>
<proteinExistence type="predicted"/>
<feature type="compositionally biased region" description="Basic residues" evidence="1">
    <location>
        <begin position="863"/>
        <end position="873"/>
    </location>
</feature>
<dbReference type="Proteomes" id="UP000218231">
    <property type="component" value="Unassembled WGS sequence"/>
</dbReference>
<feature type="compositionally biased region" description="Basic and acidic residues" evidence="1">
    <location>
        <begin position="1276"/>
        <end position="1286"/>
    </location>
</feature>
<feature type="compositionally biased region" description="Basic and acidic residues" evidence="1">
    <location>
        <begin position="407"/>
        <end position="423"/>
    </location>
</feature>
<feature type="compositionally biased region" description="Basic and acidic residues" evidence="1">
    <location>
        <begin position="887"/>
        <end position="901"/>
    </location>
</feature>
<feature type="compositionally biased region" description="Basic and acidic residues" evidence="1">
    <location>
        <begin position="93"/>
        <end position="268"/>
    </location>
</feature>
<feature type="compositionally biased region" description="Polar residues" evidence="1">
    <location>
        <begin position="943"/>
        <end position="952"/>
    </location>
</feature>
<sequence>MKSIKAVNRPHVHCPSKNQRKRAGKRAKHARQRISDWTHKCVLSDPKARARLETLASLSLIDAKYEKQELSEAERALRAEKRRLKKKSNVPKVVDEETKKLEKERREQQKLERKKVAEEAKKRKEEEEHRKWQEKLKQREEQEKKKKEQEERDREEKKKRAEEEKKRQEEAAKLKKEQDEEKKRLAAEKKKQQEEEQKLKKQQEEERKQKEKEEAERKKQEEKERKQREKEEAELKKKQQEEEERIRKEQEEAERKKQEEEEQRRQAELEKMREAELNKEIYIPVAAEPQSVEEPIDVVTIEESHAKKEPSPAPSNNSKKAGEKGKSPGADSGKETTEATGGKSGKKNKKGKAEPVQSKDEITPEMMEAVDEAILKPGFVNEQAADLLEQNAPQQGKKNKKDKKEKRKSESEKKETAAPKESEIPMEQTQPADDGLDFLDFVTKKENRSVESAPVPTEQQVQQSEQQSIETIPSNDDSLDFLDFVTKKEDRSNDNIPASTEEPLQQSEQQSIETTPSNNESLDFLDFVTPKADKQVEENVPQPTQPSDVSELGHPVSTIEQTSEPIISEEERIADAIGASLLEQEKVQQQEAETPKESGKKNKKDRKDKKKSESENTKAETGYHGDKESTPEAVGGGGKSKRDKKDKKKRISESTDKPAEQLETVQNIELPESAPIPTADDSMDFLDFVTPKAAKEEEPPAAIPTEVLQNVQSDVSAIGVDDLDFLDFVTPKSASSQTTDAASHEIPQDAQEPAVQQPTTEAAGDDLDFLNFVTPKAEKDETPSVVVSSEPPPILDITEPQPTPPVKPTSDDLDFLDFVTPKNDEVSSFAQIDVDVKSGAAGEQEVEQSVQQPSENQGEHGKSNKKKDKKHRKSESEQQNLAPQEISKSDISKESTPEQHGSKKNKNKNKGEKRKSESESQNEQANLPAADQSPELKQIETLELSTAQQAEPQPSPAEDSKGSGKKNKKNKRKSESEQTPKEVTPEKAAVLETTQSVTESAPANDKKEHESGSKKNKKNRGDKRKSESEDVRSSSKSEGCHICEDSDRKNMFGAGEPEAKDCPLCEDTKMKKERTSKSPSSKSPKKGSTPEPKHGKGDHKEPEGSSKKGKKQKRKSESEKSPLSPVQDDLADQAMEAFLSGSAPNVDSDEFMQPATAPVESDQQQKGGKNKKDKKNKGKDGKQQQTDNDHQVAQEEEVVITRTGELGQEKPSQKEQKSPSTDDVPPQTEMTNGKGKKDKKRKHDSGNDKTSAPVTTSHEKSNGHAVNLEQIELDYYDGKSGHDHSGDNNNQGGGKKKDKKGKNKGGRVNSTSEDTTVISEIRVSKDEMEVDKEIAAITGQPGQISPPIQVHEVSSTAEDDHANGTTITTEVITASIPVDSKELTEDLIKQYASQALRASDCKLIESDPSVKLKIDAQLVKLAERKPVVIMETKQYIKPLPLELQTSRPSTPINKERMYKLLPKDIIFCSNLIDNHGENYNEMANDPLNIYKENARGLQRKIRVFKESPHYQTYLRAKEEGKPIDEMVAQLEGH</sequence>
<feature type="region of interest" description="Disordered" evidence="1">
    <location>
        <begin position="1"/>
        <end position="34"/>
    </location>
</feature>
<evidence type="ECO:0008006" key="4">
    <source>
        <dbReference type="Google" id="ProtNLM"/>
    </source>
</evidence>
<feature type="compositionally biased region" description="Basic and acidic residues" evidence="1">
    <location>
        <begin position="1004"/>
        <end position="1013"/>
    </location>
</feature>
<evidence type="ECO:0000256" key="1">
    <source>
        <dbReference type="SAM" id="MobiDB-lite"/>
    </source>
</evidence>
<dbReference type="InterPro" id="IPR006836">
    <property type="entry name" value="DUF612"/>
</dbReference>
<feature type="region of interest" description="Disordered" evidence="1">
    <location>
        <begin position="281"/>
        <end position="683"/>
    </location>
</feature>
<feature type="compositionally biased region" description="Low complexity" evidence="1">
    <location>
        <begin position="1077"/>
        <end position="1090"/>
    </location>
</feature>
<comment type="caution">
    <text evidence="2">The sequence shown here is derived from an EMBL/GenBank/DDBJ whole genome shotgun (WGS) entry which is preliminary data.</text>
</comment>
<feature type="compositionally biased region" description="Basic residues" evidence="1">
    <location>
        <begin position="1234"/>
        <end position="1243"/>
    </location>
</feature>
<protein>
    <recommendedName>
        <fullName evidence="4">Nucleolar protein 16</fullName>
    </recommendedName>
</protein>
<feature type="compositionally biased region" description="Basic residues" evidence="1">
    <location>
        <begin position="8"/>
        <end position="32"/>
    </location>
</feature>
<feature type="compositionally biased region" description="Basic residues" evidence="1">
    <location>
        <begin position="397"/>
        <end position="406"/>
    </location>
</feature>
<gene>
    <name evidence="2" type="ORF">WR25_13003</name>
</gene>
<feature type="compositionally biased region" description="Basic residues" evidence="1">
    <location>
        <begin position="80"/>
        <end position="89"/>
    </location>
</feature>
<feature type="compositionally biased region" description="Basic residues" evidence="1">
    <location>
        <begin position="1294"/>
        <end position="1305"/>
    </location>
</feature>
<feature type="compositionally biased region" description="Basic residues" evidence="1">
    <location>
        <begin position="902"/>
        <end position="913"/>
    </location>
</feature>
<reference evidence="2 3" key="1">
    <citation type="journal article" date="2017" name="Curr. Biol.">
        <title>Genome architecture and evolution of a unichromosomal asexual nematode.</title>
        <authorList>
            <person name="Fradin H."/>
            <person name="Zegar C."/>
            <person name="Gutwein M."/>
            <person name="Lucas J."/>
            <person name="Kovtun M."/>
            <person name="Corcoran D."/>
            <person name="Baugh L.R."/>
            <person name="Kiontke K."/>
            <person name="Gunsalus K."/>
            <person name="Fitch D.H."/>
            <person name="Piano F."/>
        </authorList>
    </citation>
    <scope>NUCLEOTIDE SEQUENCE [LARGE SCALE GENOMIC DNA]</scope>
    <source>
        <strain evidence="2">PF1309</strain>
    </source>
</reference>
<feature type="compositionally biased region" description="Basic and acidic residues" evidence="1">
    <location>
        <begin position="973"/>
        <end position="985"/>
    </location>
</feature>
<feature type="compositionally biased region" description="Basic residues" evidence="1">
    <location>
        <begin position="1014"/>
        <end position="1023"/>
    </location>
</feature>
<dbReference type="EMBL" id="LIAE01007331">
    <property type="protein sequence ID" value="PAV79950.1"/>
    <property type="molecule type" value="Genomic_DNA"/>
</dbReference>
<evidence type="ECO:0000313" key="3">
    <source>
        <dbReference type="Proteomes" id="UP000218231"/>
    </source>
</evidence>
<feature type="compositionally biased region" description="Basic residues" evidence="1">
    <location>
        <begin position="639"/>
        <end position="650"/>
    </location>
</feature>
<feature type="compositionally biased region" description="Polar residues" evidence="1">
    <location>
        <begin position="992"/>
        <end position="1001"/>
    </location>
</feature>
<evidence type="ECO:0000313" key="2">
    <source>
        <dbReference type="EMBL" id="PAV79950.1"/>
    </source>
</evidence>
<feature type="compositionally biased region" description="Basic and acidic residues" evidence="1">
    <location>
        <begin position="1178"/>
        <end position="1193"/>
    </location>
</feature>
<feature type="compositionally biased region" description="Basic and acidic residues" evidence="1">
    <location>
        <begin position="351"/>
        <end position="362"/>
    </location>
</feature>
<dbReference type="Pfam" id="PF04747">
    <property type="entry name" value="DUF612"/>
    <property type="match status" value="1"/>
</dbReference>
<dbReference type="OrthoDB" id="285729at2759"/>
<name>A0A2A2L1B7_9BILA</name>